<dbReference type="AlphaFoldDB" id="A0A098E9B2"/>
<proteinExistence type="predicted"/>
<protein>
    <recommendedName>
        <fullName evidence="2">Transposase</fullName>
    </recommendedName>
</protein>
<name>A0A098E9B2_9ZZZZ</name>
<reference evidence="1" key="1">
    <citation type="submission" date="2014-09" db="EMBL/GenBank/DDBJ databases">
        <authorList>
            <person name="Probst J Alexander"/>
        </authorList>
    </citation>
    <scope>NUCLEOTIDE SEQUENCE</scope>
</reference>
<evidence type="ECO:0008006" key="2">
    <source>
        <dbReference type="Google" id="ProtNLM"/>
    </source>
</evidence>
<accession>A0A098E9B2</accession>
<evidence type="ECO:0000313" key="1">
    <source>
        <dbReference type="EMBL" id="CEG12089.1"/>
    </source>
</evidence>
<sequence length="47" mass="5632">MSIKMHDSRNNPDIKVIGIRVTDNEFKKINFVKDEFHGEWNYKIIPN</sequence>
<organism evidence="1">
    <name type="scientific">groundwater metagenome</name>
    <dbReference type="NCBI Taxonomy" id="717931"/>
    <lineage>
        <taxon>unclassified sequences</taxon>
        <taxon>metagenomes</taxon>
        <taxon>ecological metagenomes</taxon>
    </lineage>
</organism>
<dbReference type="EMBL" id="CCXY01000103">
    <property type="protein sequence ID" value="CEG12089.1"/>
    <property type="molecule type" value="Genomic_DNA"/>
</dbReference>
<gene>
    <name evidence="1" type="ORF">MSIBF_A1910028</name>
</gene>